<reference evidence="9 10" key="1">
    <citation type="submission" date="2024-02" db="EMBL/GenBank/DDBJ databases">
        <title>De novo assembly and annotation of 12 fungi associated with fruit tree decline syndrome in Ontario, Canada.</title>
        <authorList>
            <person name="Sulman M."/>
            <person name="Ellouze W."/>
            <person name="Ilyukhin E."/>
        </authorList>
    </citation>
    <scope>NUCLEOTIDE SEQUENCE [LARGE SCALE GENOMIC DNA]</scope>
    <source>
        <strain evidence="9 10">M1-105</strain>
    </source>
</reference>
<keyword evidence="3 7" id="KW-1133">Transmembrane helix</keyword>
<feature type="transmembrane region" description="Helical" evidence="7">
    <location>
        <begin position="30"/>
        <end position="54"/>
    </location>
</feature>
<dbReference type="PANTHER" id="PTHR33048:SF55">
    <property type="entry name" value="INTEGRAL MEMBRANE PROTEIN"/>
    <property type="match status" value="1"/>
</dbReference>
<evidence type="ECO:0000256" key="7">
    <source>
        <dbReference type="SAM" id="Phobius"/>
    </source>
</evidence>
<evidence type="ECO:0000256" key="1">
    <source>
        <dbReference type="ARBA" id="ARBA00004141"/>
    </source>
</evidence>
<keyword evidence="4 7" id="KW-0472">Membrane</keyword>
<name>A0ABR3TC07_9PEZI</name>
<evidence type="ECO:0000256" key="5">
    <source>
        <dbReference type="ARBA" id="ARBA00038359"/>
    </source>
</evidence>
<comment type="similarity">
    <text evidence="5">Belongs to the SAT4 family.</text>
</comment>
<dbReference type="InterPro" id="IPR052337">
    <property type="entry name" value="SAT4-like"/>
</dbReference>
<evidence type="ECO:0000256" key="2">
    <source>
        <dbReference type="ARBA" id="ARBA00022692"/>
    </source>
</evidence>
<evidence type="ECO:0000256" key="4">
    <source>
        <dbReference type="ARBA" id="ARBA00023136"/>
    </source>
</evidence>
<feature type="transmembrane region" description="Helical" evidence="7">
    <location>
        <begin position="66"/>
        <end position="91"/>
    </location>
</feature>
<dbReference type="Proteomes" id="UP001521116">
    <property type="component" value="Unassembled WGS sequence"/>
</dbReference>
<gene>
    <name evidence="9" type="ORF">SLS56_000765</name>
</gene>
<evidence type="ECO:0000256" key="3">
    <source>
        <dbReference type="ARBA" id="ARBA00022989"/>
    </source>
</evidence>
<evidence type="ECO:0000313" key="10">
    <source>
        <dbReference type="Proteomes" id="UP001521116"/>
    </source>
</evidence>
<dbReference type="PANTHER" id="PTHR33048">
    <property type="entry name" value="PTH11-LIKE INTEGRAL MEMBRANE PROTEIN (AFU_ORTHOLOGUE AFUA_5G11245)"/>
    <property type="match status" value="1"/>
</dbReference>
<protein>
    <recommendedName>
        <fullName evidence="8">Rhodopsin domain-containing protein</fullName>
    </recommendedName>
</protein>
<comment type="subcellular location">
    <subcellularLocation>
        <location evidence="1">Membrane</location>
        <topology evidence="1">Multi-pass membrane protein</topology>
    </subcellularLocation>
</comment>
<comment type="caution">
    <text evidence="9">The sequence shown here is derived from an EMBL/GenBank/DDBJ whole genome shotgun (WGS) entry which is preliminary data.</text>
</comment>
<organism evidence="9 10">
    <name type="scientific">Neofusicoccum ribis</name>
    <dbReference type="NCBI Taxonomy" id="45134"/>
    <lineage>
        <taxon>Eukaryota</taxon>
        <taxon>Fungi</taxon>
        <taxon>Dikarya</taxon>
        <taxon>Ascomycota</taxon>
        <taxon>Pezizomycotina</taxon>
        <taxon>Dothideomycetes</taxon>
        <taxon>Dothideomycetes incertae sedis</taxon>
        <taxon>Botryosphaeriales</taxon>
        <taxon>Botryosphaeriaceae</taxon>
        <taxon>Neofusicoccum</taxon>
    </lineage>
</organism>
<dbReference type="EMBL" id="JAJVDC020000004">
    <property type="protein sequence ID" value="KAL1637108.1"/>
    <property type="molecule type" value="Genomic_DNA"/>
</dbReference>
<keyword evidence="10" id="KW-1185">Reference proteome</keyword>
<dbReference type="Pfam" id="PF20684">
    <property type="entry name" value="Fung_rhodopsin"/>
    <property type="match status" value="1"/>
</dbReference>
<keyword evidence="2 7" id="KW-0812">Transmembrane</keyword>
<feature type="region of interest" description="Disordered" evidence="6">
    <location>
        <begin position="202"/>
        <end position="238"/>
    </location>
</feature>
<dbReference type="InterPro" id="IPR049326">
    <property type="entry name" value="Rhodopsin_dom_fungi"/>
</dbReference>
<feature type="domain" description="Rhodopsin" evidence="8">
    <location>
        <begin position="10"/>
        <end position="138"/>
    </location>
</feature>
<evidence type="ECO:0000313" key="9">
    <source>
        <dbReference type="EMBL" id="KAL1637108.1"/>
    </source>
</evidence>
<sequence length="238" mass="26649">MKAANAALCPESTAWGQGENKTFCINRGDLVIAAAALNSFSDFVVFLWPARYLWDIQLPKERRLGLIGLFCIGCLCASVTEFCTRICIAGIVRIWYFTVWFDADDKFWDGVWIFILPVSETNLGIVCGCLPACRPILVKLFHPLLRWKEARARRGQVEIVDGGSKSRKEREREARGWWTSLEGDTTLKEDEVAITMRTLDENGRVDEEAGAVPIQRELSTTSTVDAEETVPADRIGTA</sequence>
<feature type="transmembrane region" description="Helical" evidence="7">
    <location>
        <begin position="111"/>
        <end position="133"/>
    </location>
</feature>
<accession>A0ABR3TC07</accession>
<proteinExistence type="inferred from homology"/>
<evidence type="ECO:0000259" key="8">
    <source>
        <dbReference type="Pfam" id="PF20684"/>
    </source>
</evidence>
<evidence type="ECO:0000256" key="6">
    <source>
        <dbReference type="SAM" id="MobiDB-lite"/>
    </source>
</evidence>